<evidence type="ECO:0000313" key="8">
    <source>
        <dbReference type="Proteomes" id="UP000286415"/>
    </source>
</evidence>
<comment type="subcellular location">
    <subcellularLocation>
        <location evidence="2">Cell projection</location>
    </subcellularLocation>
    <subcellularLocation>
        <location evidence="1">Cytoplasm</location>
        <location evidence="1">Cytoskeleton</location>
    </subcellularLocation>
</comment>
<keyword evidence="4" id="KW-0206">Cytoskeleton</keyword>
<evidence type="ECO:0000256" key="3">
    <source>
        <dbReference type="ARBA" id="ARBA00022490"/>
    </source>
</evidence>
<proteinExistence type="predicted"/>
<accession>A0A8T1MVP1</accession>
<reference evidence="7 8" key="1">
    <citation type="journal article" date="2018" name="Biotechnol. Adv.">
        <title>Improved genomic resources and new bioinformatic workflow for the carcinogenic parasite Clonorchis sinensis: Biotechnological implications.</title>
        <authorList>
            <person name="Wang D."/>
            <person name="Korhonen P.K."/>
            <person name="Gasser R.B."/>
            <person name="Young N.D."/>
        </authorList>
    </citation>
    <scope>NUCLEOTIDE SEQUENCE [LARGE SCALE GENOMIC DNA]</scope>
    <source>
        <strain evidence="7">Cs-k2</strain>
    </source>
</reference>
<protein>
    <submittedName>
        <fullName evidence="7">Dynein regulatory complex protein 9, variant 2</fullName>
    </submittedName>
</protein>
<dbReference type="PANTHER" id="PTHR14871:SF1">
    <property type="entry name" value="DYNEIN REGULATORY COMPLEX PROTEIN 9"/>
    <property type="match status" value="1"/>
</dbReference>
<comment type="caution">
    <text evidence="7">The sequence shown here is derived from an EMBL/GenBank/DDBJ whole genome shotgun (WGS) entry which is preliminary data.</text>
</comment>
<dbReference type="AlphaFoldDB" id="A0A8T1MVP1"/>
<keyword evidence="6" id="KW-0175">Coiled coil</keyword>
<dbReference type="EMBL" id="NIRI02000013">
    <property type="protein sequence ID" value="KAG5453474.1"/>
    <property type="molecule type" value="Genomic_DNA"/>
</dbReference>
<organism evidence="7 8">
    <name type="scientific">Clonorchis sinensis</name>
    <name type="common">Chinese liver fluke</name>
    <dbReference type="NCBI Taxonomy" id="79923"/>
    <lineage>
        <taxon>Eukaryota</taxon>
        <taxon>Metazoa</taxon>
        <taxon>Spiralia</taxon>
        <taxon>Lophotrochozoa</taxon>
        <taxon>Platyhelminthes</taxon>
        <taxon>Trematoda</taxon>
        <taxon>Digenea</taxon>
        <taxon>Opisthorchiida</taxon>
        <taxon>Opisthorchiata</taxon>
        <taxon>Opisthorchiidae</taxon>
        <taxon>Clonorchis</taxon>
    </lineage>
</organism>
<dbReference type="GO" id="GO:0044782">
    <property type="term" value="P:cilium organization"/>
    <property type="evidence" value="ECO:0007669"/>
    <property type="project" value="TreeGrafter"/>
</dbReference>
<dbReference type="GO" id="GO:0005856">
    <property type="term" value="C:cytoskeleton"/>
    <property type="evidence" value="ECO:0007669"/>
    <property type="project" value="UniProtKB-SubCell"/>
</dbReference>
<dbReference type="OrthoDB" id="10254713at2759"/>
<gene>
    <name evidence="7" type="ORF">CSKR_100512</name>
</gene>
<dbReference type="GO" id="GO:0031514">
    <property type="term" value="C:motile cilium"/>
    <property type="evidence" value="ECO:0007669"/>
    <property type="project" value="TreeGrafter"/>
</dbReference>
<evidence type="ECO:0000256" key="6">
    <source>
        <dbReference type="SAM" id="Coils"/>
    </source>
</evidence>
<evidence type="ECO:0000313" key="7">
    <source>
        <dbReference type="EMBL" id="KAG5453474.1"/>
    </source>
</evidence>
<evidence type="ECO:0000256" key="4">
    <source>
        <dbReference type="ARBA" id="ARBA00023212"/>
    </source>
</evidence>
<dbReference type="Proteomes" id="UP000286415">
    <property type="component" value="Unassembled WGS sequence"/>
</dbReference>
<dbReference type="PANTHER" id="PTHR14871">
    <property type="entry name" value="DYNEIN REGULATORY COMPLEX PROTEIN 9"/>
    <property type="match status" value="1"/>
</dbReference>
<keyword evidence="5" id="KW-0966">Cell projection</keyword>
<evidence type="ECO:0000256" key="2">
    <source>
        <dbReference type="ARBA" id="ARBA00004316"/>
    </source>
</evidence>
<evidence type="ECO:0000256" key="1">
    <source>
        <dbReference type="ARBA" id="ARBA00004245"/>
    </source>
</evidence>
<sequence length="365" mass="42706">MVFRPSEALALSTVLDDAATQLKIIADLADLRGMKNEKNDYELELHRSLFAQLNKVLLKYSHTTGSSNSVGKYQSNNSAMFGEMRMLLEDSYTSPEYRRKLTTHMSEVVELLQKLSHELCTKGTFTILKETLKKEEDQFREMEEIFCREKESREKINALMADIEKSKKDGILLVERSKEMIANLKDQVQELKARSIMEGKYVARCSAVELDETEYQCQAREQQLAEEIKQVAVMRDQESRVASETQSFLRDRVGELNELSKYWQERSKKQVEELRHKLEVLRTSKSKDLVRLRELTNQYQEYEAVVLADRIAAEKTRQQQEQEELEQQAIMKIQNWWRCILVRHNLGLSKKRGKKKKGAKRNTKK</sequence>
<feature type="coiled-coil region" evidence="6">
    <location>
        <begin position="125"/>
        <end position="194"/>
    </location>
</feature>
<name>A0A8T1MVP1_CLOSI</name>
<dbReference type="GO" id="GO:0005737">
    <property type="term" value="C:cytoplasm"/>
    <property type="evidence" value="ECO:0007669"/>
    <property type="project" value="TreeGrafter"/>
</dbReference>
<reference evidence="7 8" key="2">
    <citation type="journal article" date="2021" name="Genomics">
        <title>High-quality reference genome for Clonorchis sinensis.</title>
        <authorList>
            <person name="Young N.D."/>
            <person name="Stroehlein A.J."/>
            <person name="Kinkar L."/>
            <person name="Wang T."/>
            <person name="Sohn W.M."/>
            <person name="Chang B.C.H."/>
            <person name="Kaur P."/>
            <person name="Weisz D."/>
            <person name="Dudchenko O."/>
            <person name="Aiden E.L."/>
            <person name="Korhonen P.K."/>
            <person name="Gasser R.B."/>
        </authorList>
    </citation>
    <scope>NUCLEOTIDE SEQUENCE [LARGE SCALE GENOMIC DNA]</scope>
    <source>
        <strain evidence="7">Cs-k2</strain>
    </source>
</reference>
<evidence type="ECO:0000256" key="5">
    <source>
        <dbReference type="ARBA" id="ARBA00023273"/>
    </source>
</evidence>
<keyword evidence="3" id="KW-0963">Cytoplasm</keyword>
<keyword evidence="8" id="KW-1185">Reference proteome</keyword>
<dbReference type="InterPro" id="IPR042618">
    <property type="entry name" value="IQCG"/>
</dbReference>